<keyword evidence="1" id="KW-0732">Signal</keyword>
<keyword evidence="3" id="KW-1185">Reference proteome</keyword>
<accession>A0ABQ3TBW5</accession>
<dbReference type="RefSeq" id="WP_202199789.1">
    <property type="nucleotide sequence ID" value="NZ_BAAATO010000013.1"/>
</dbReference>
<dbReference type="EMBL" id="BNED01000005">
    <property type="protein sequence ID" value="GHI77839.1"/>
    <property type="molecule type" value="Genomic_DNA"/>
</dbReference>
<proteinExistence type="predicted"/>
<evidence type="ECO:0000313" key="3">
    <source>
        <dbReference type="Proteomes" id="UP000608522"/>
    </source>
</evidence>
<dbReference type="Proteomes" id="UP000608522">
    <property type="component" value="Unassembled WGS sequence"/>
</dbReference>
<name>A0ABQ3TBW5_9ACTN</name>
<gene>
    <name evidence="2" type="ORF">Sspor_34000</name>
</gene>
<reference evidence="3" key="1">
    <citation type="submission" date="2023-07" db="EMBL/GenBank/DDBJ databases">
        <title>Whole genome shotgun sequence of Streptomyces spororaveus NBRC 15456.</title>
        <authorList>
            <person name="Komaki H."/>
            <person name="Tamura T."/>
        </authorList>
    </citation>
    <scope>NUCLEOTIDE SEQUENCE [LARGE SCALE GENOMIC DNA]</scope>
    <source>
        <strain evidence="3">NBRC 15456</strain>
    </source>
</reference>
<feature type="chain" id="PRO_5047051207" evidence="1">
    <location>
        <begin position="30"/>
        <end position="107"/>
    </location>
</feature>
<organism evidence="2 3">
    <name type="scientific">Streptomyces spororaveus</name>
    <dbReference type="NCBI Taxonomy" id="284039"/>
    <lineage>
        <taxon>Bacteria</taxon>
        <taxon>Bacillati</taxon>
        <taxon>Actinomycetota</taxon>
        <taxon>Actinomycetes</taxon>
        <taxon>Kitasatosporales</taxon>
        <taxon>Streptomycetaceae</taxon>
        <taxon>Streptomyces</taxon>
    </lineage>
</organism>
<evidence type="ECO:0000313" key="2">
    <source>
        <dbReference type="EMBL" id="GHI77839.1"/>
    </source>
</evidence>
<feature type="signal peptide" evidence="1">
    <location>
        <begin position="1"/>
        <end position="29"/>
    </location>
</feature>
<comment type="caution">
    <text evidence="2">The sequence shown here is derived from an EMBL/GenBank/DDBJ whole genome shotgun (WGS) entry which is preliminary data.</text>
</comment>
<evidence type="ECO:0000256" key="1">
    <source>
        <dbReference type="SAM" id="SignalP"/>
    </source>
</evidence>
<protein>
    <submittedName>
        <fullName evidence="2">Uncharacterized protein</fullName>
    </submittedName>
</protein>
<sequence length="107" mass="10913">MVKFKSLAVAGVVASALLSVPLAGGTAFADASAASCSKQKVNGYTGRASCTSLDGYNAYRVVVECIGNSGRQFNVTGPWVKSGWSTASCSGNGSAGIYGFVDVELQY</sequence>